<dbReference type="EMBL" id="JAHRHJ020000011">
    <property type="protein sequence ID" value="KAH9294659.1"/>
    <property type="molecule type" value="Genomic_DNA"/>
</dbReference>
<feature type="region of interest" description="Disordered" evidence="1">
    <location>
        <begin position="75"/>
        <end position="112"/>
    </location>
</feature>
<evidence type="ECO:0000313" key="2">
    <source>
        <dbReference type="EMBL" id="KAH9294659.1"/>
    </source>
</evidence>
<dbReference type="AlphaFoldDB" id="A0AA38CCM6"/>
<proteinExistence type="predicted"/>
<organism evidence="2 3">
    <name type="scientific">Taxus chinensis</name>
    <name type="common">Chinese yew</name>
    <name type="synonym">Taxus wallichiana var. chinensis</name>
    <dbReference type="NCBI Taxonomy" id="29808"/>
    <lineage>
        <taxon>Eukaryota</taxon>
        <taxon>Viridiplantae</taxon>
        <taxon>Streptophyta</taxon>
        <taxon>Embryophyta</taxon>
        <taxon>Tracheophyta</taxon>
        <taxon>Spermatophyta</taxon>
        <taxon>Pinopsida</taxon>
        <taxon>Pinidae</taxon>
        <taxon>Conifers II</taxon>
        <taxon>Cupressales</taxon>
        <taxon>Taxaceae</taxon>
        <taxon>Taxus</taxon>
    </lineage>
</organism>
<dbReference type="Proteomes" id="UP000824469">
    <property type="component" value="Unassembled WGS sequence"/>
</dbReference>
<accession>A0AA38CCM6</accession>
<comment type="caution">
    <text evidence="2">The sequence shown here is derived from an EMBL/GenBank/DDBJ whole genome shotgun (WGS) entry which is preliminary data.</text>
</comment>
<protein>
    <submittedName>
        <fullName evidence="2">Uncharacterized protein</fullName>
    </submittedName>
</protein>
<reference evidence="2 3" key="1">
    <citation type="journal article" date="2021" name="Nat. Plants">
        <title>The Taxus genome provides insights into paclitaxel biosynthesis.</title>
        <authorList>
            <person name="Xiong X."/>
            <person name="Gou J."/>
            <person name="Liao Q."/>
            <person name="Li Y."/>
            <person name="Zhou Q."/>
            <person name="Bi G."/>
            <person name="Li C."/>
            <person name="Du R."/>
            <person name="Wang X."/>
            <person name="Sun T."/>
            <person name="Guo L."/>
            <person name="Liang H."/>
            <person name="Lu P."/>
            <person name="Wu Y."/>
            <person name="Zhang Z."/>
            <person name="Ro D.K."/>
            <person name="Shang Y."/>
            <person name="Huang S."/>
            <person name="Yan J."/>
        </authorList>
    </citation>
    <scope>NUCLEOTIDE SEQUENCE [LARGE SCALE GENOMIC DNA]</scope>
    <source>
        <strain evidence="2">Ta-2019</strain>
    </source>
</reference>
<gene>
    <name evidence="2" type="ORF">KI387_038247</name>
</gene>
<feature type="non-terminal residue" evidence="2">
    <location>
        <position position="1"/>
    </location>
</feature>
<evidence type="ECO:0000313" key="3">
    <source>
        <dbReference type="Proteomes" id="UP000824469"/>
    </source>
</evidence>
<evidence type="ECO:0000256" key="1">
    <source>
        <dbReference type="SAM" id="MobiDB-lite"/>
    </source>
</evidence>
<sequence>QIQPFDYENTAFRCQIFRNPGHLQASCPLNKNTKNVKKGTSGWGNMISDLVSGTTFKEDPSKVNNKIGVEKIVKETTNNKEVAGGTKRGHSPRKSKSESDNLSNSMEARDKNNLMMVITADQGKWQEVSKRKGKKGWIANISDYFPSQGGK</sequence>
<keyword evidence="3" id="KW-1185">Reference proteome</keyword>
<name>A0AA38CCM6_TAXCH</name>